<reference evidence="1 2" key="1">
    <citation type="journal article" date="2013" name="Int. J. Syst. Evol. Microbiol.">
        <title>Kordia antarctica sp. nov., isolated from Antarctic seawater.</title>
        <authorList>
            <person name="Baek K."/>
            <person name="Choi A."/>
            <person name="Kang I."/>
            <person name="Lee K."/>
            <person name="Cho J.C."/>
        </authorList>
    </citation>
    <scope>NUCLEOTIDE SEQUENCE [LARGE SCALE GENOMIC DNA]</scope>
    <source>
        <strain evidence="1 2">IMCC3317</strain>
    </source>
</reference>
<accession>A0A7L4ZHV4</accession>
<dbReference type="KEGG" id="kan:IMCC3317_14000"/>
<evidence type="ECO:0000313" key="2">
    <source>
        <dbReference type="Proteomes" id="UP000464657"/>
    </source>
</evidence>
<name>A0A7L4ZHV4_9FLAO</name>
<keyword evidence="2" id="KW-1185">Reference proteome</keyword>
<organism evidence="1 2">
    <name type="scientific">Kordia antarctica</name>
    <dbReference type="NCBI Taxonomy" id="1218801"/>
    <lineage>
        <taxon>Bacteria</taxon>
        <taxon>Pseudomonadati</taxon>
        <taxon>Bacteroidota</taxon>
        <taxon>Flavobacteriia</taxon>
        <taxon>Flavobacteriales</taxon>
        <taxon>Flavobacteriaceae</taxon>
        <taxon>Kordia</taxon>
    </lineage>
</organism>
<dbReference type="EMBL" id="CP019288">
    <property type="protein sequence ID" value="QHI36047.1"/>
    <property type="molecule type" value="Genomic_DNA"/>
</dbReference>
<sequence>MYDIFESEVFFAPMLTDNQEVEIVGIHQASAFTFLPSYDINDFKSLIKK</sequence>
<dbReference type="AlphaFoldDB" id="A0A7L4ZHV4"/>
<protein>
    <submittedName>
        <fullName evidence="1">Uncharacterized protein</fullName>
    </submittedName>
</protein>
<gene>
    <name evidence="1" type="ORF">IMCC3317_14000</name>
</gene>
<dbReference type="Proteomes" id="UP000464657">
    <property type="component" value="Chromosome"/>
</dbReference>
<proteinExistence type="predicted"/>
<evidence type="ECO:0000313" key="1">
    <source>
        <dbReference type="EMBL" id="QHI36047.1"/>
    </source>
</evidence>